<feature type="transmembrane region" description="Helical" evidence="1">
    <location>
        <begin position="106"/>
        <end position="128"/>
    </location>
</feature>
<evidence type="ECO:0000313" key="3">
    <source>
        <dbReference type="Proteomes" id="UP000325787"/>
    </source>
</evidence>
<feature type="transmembrane region" description="Helical" evidence="1">
    <location>
        <begin position="251"/>
        <end position="274"/>
    </location>
</feature>
<dbReference type="AlphaFoldDB" id="A0A5Q0GWN8"/>
<dbReference type="RefSeq" id="WP_033430839.1">
    <property type="nucleotide sequence ID" value="NZ_CP034550.1"/>
</dbReference>
<keyword evidence="1" id="KW-0812">Transmembrane</keyword>
<organism evidence="2 3">
    <name type="scientific">Saccharothrix syringae</name>
    <name type="common">Nocardiopsis syringae</name>
    <dbReference type="NCBI Taxonomy" id="103733"/>
    <lineage>
        <taxon>Bacteria</taxon>
        <taxon>Bacillati</taxon>
        <taxon>Actinomycetota</taxon>
        <taxon>Actinomycetes</taxon>
        <taxon>Pseudonocardiales</taxon>
        <taxon>Pseudonocardiaceae</taxon>
        <taxon>Saccharothrix</taxon>
    </lineage>
</organism>
<feature type="transmembrane region" description="Helical" evidence="1">
    <location>
        <begin position="424"/>
        <end position="444"/>
    </location>
</feature>
<accession>A0A5Q0GWN8</accession>
<keyword evidence="3" id="KW-1185">Reference proteome</keyword>
<feature type="transmembrane region" description="Helical" evidence="1">
    <location>
        <begin position="217"/>
        <end position="239"/>
    </location>
</feature>
<dbReference type="KEGG" id="ssyi:EKG83_13430"/>
<proteinExistence type="predicted"/>
<gene>
    <name evidence="2" type="ORF">EKG83_13430</name>
</gene>
<feature type="transmembrane region" description="Helical" evidence="1">
    <location>
        <begin position="280"/>
        <end position="301"/>
    </location>
</feature>
<sequence length="451" mass="46301">MTVAELAGRVAGVLPDPADELQVAAVLESQGITDQAAVEVYGVADVFELARRVYDRLPREPGPAPGAGARDPRSWYDVAHGPLYLAPAAAYPALATALGAPAAVRVLVLATTVGWLWGAGAGWAAHRVRRSGAGRAAGRLLRVLAVAGLALAAVGALVLLPPGGGPAPALFAVVLTAYQIASGILVFYRREPLVLLVALPAVLGGAVHLLRGRADDVPVLLFGFASAAAALGLALLATLGAEDAVGVRPPGARVLVLGALPGVGYAALCAAFLLHTDVRFVGGALDLAVAMAPLALGMGVVEWRANRVFEQVGELLREARPTAWFRDAVWRLLLRELATCLLVLGALALVLLVCLGRAGLLTSRGALLVDAHVVLGGAFFLGFVLARTGCLARLLAVLAGVLVANVVLAGLVADAWAPDAHVPVFLVCCTALSLLMLSALRASVGDVHHYR</sequence>
<name>A0A5Q0GWN8_SACSY</name>
<feature type="transmembrane region" description="Helical" evidence="1">
    <location>
        <begin position="140"/>
        <end position="161"/>
    </location>
</feature>
<feature type="transmembrane region" description="Helical" evidence="1">
    <location>
        <begin position="167"/>
        <end position="188"/>
    </location>
</feature>
<reference evidence="3" key="1">
    <citation type="journal article" date="2021" name="Curr. Microbiol.">
        <title>Complete genome of nocamycin-producing strain Saccharothrix syringae NRRL B-16468 reveals the biosynthetic potential for secondary metabolites.</title>
        <authorList>
            <person name="Mo X."/>
            <person name="Yang S."/>
        </authorList>
    </citation>
    <scope>NUCLEOTIDE SEQUENCE [LARGE SCALE GENOMIC DNA]</scope>
    <source>
        <strain evidence="3">ATCC 51364 / DSM 43886 / JCM 6844 / KCTC 9398 / NBRC 14523 / NRRL B-16468 / INA 2240</strain>
    </source>
</reference>
<feature type="transmembrane region" description="Helical" evidence="1">
    <location>
        <begin position="193"/>
        <end position="211"/>
    </location>
</feature>
<evidence type="ECO:0000256" key="1">
    <source>
        <dbReference type="SAM" id="Phobius"/>
    </source>
</evidence>
<feature type="transmembrane region" description="Helical" evidence="1">
    <location>
        <begin position="366"/>
        <end position="386"/>
    </location>
</feature>
<evidence type="ECO:0000313" key="2">
    <source>
        <dbReference type="EMBL" id="QFZ18351.1"/>
    </source>
</evidence>
<keyword evidence="1" id="KW-0472">Membrane</keyword>
<keyword evidence="1" id="KW-1133">Transmembrane helix</keyword>
<feature type="transmembrane region" description="Helical" evidence="1">
    <location>
        <begin position="340"/>
        <end position="360"/>
    </location>
</feature>
<dbReference type="EMBL" id="CP034550">
    <property type="protein sequence ID" value="QFZ18351.1"/>
    <property type="molecule type" value="Genomic_DNA"/>
</dbReference>
<dbReference type="OrthoDB" id="4339140at2"/>
<dbReference type="Proteomes" id="UP000325787">
    <property type="component" value="Chromosome"/>
</dbReference>
<feature type="transmembrane region" description="Helical" evidence="1">
    <location>
        <begin position="393"/>
        <end position="412"/>
    </location>
</feature>
<protein>
    <submittedName>
        <fullName evidence="2">Uncharacterized protein</fullName>
    </submittedName>
</protein>